<feature type="transmembrane region" description="Helical" evidence="2">
    <location>
        <begin position="130"/>
        <end position="149"/>
    </location>
</feature>
<evidence type="ECO:0000256" key="1">
    <source>
        <dbReference type="SAM" id="MobiDB-lite"/>
    </source>
</evidence>
<dbReference type="OrthoDB" id="4124760at2759"/>
<dbReference type="Proteomes" id="UP000053342">
    <property type="component" value="Unassembled WGS sequence"/>
</dbReference>
<dbReference type="GeneID" id="27363926"/>
<feature type="compositionally biased region" description="Polar residues" evidence="1">
    <location>
        <begin position="245"/>
        <end position="254"/>
    </location>
</feature>
<feature type="transmembrane region" description="Helical" evidence="2">
    <location>
        <begin position="103"/>
        <end position="124"/>
    </location>
</feature>
<evidence type="ECO:0000256" key="2">
    <source>
        <dbReference type="SAM" id="Phobius"/>
    </source>
</evidence>
<feature type="transmembrane region" description="Helical" evidence="2">
    <location>
        <begin position="12"/>
        <end position="33"/>
    </location>
</feature>
<proteinExistence type="predicted"/>
<keyword evidence="2" id="KW-1133">Transmembrane helix</keyword>
<accession>A0A0D2BE87</accession>
<dbReference type="VEuPathDB" id="FungiDB:PV06_11242"/>
<protein>
    <submittedName>
        <fullName evidence="3">Uncharacterized protein</fullName>
    </submittedName>
</protein>
<evidence type="ECO:0000313" key="3">
    <source>
        <dbReference type="EMBL" id="KIW35817.1"/>
    </source>
</evidence>
<gene>
    <name evidence="4" type="ORF">PV06_11242</name>
    <name evidence="3" type="ORF">PV06_11852</name>
</gene>
<dbReference type="EMBL" id="KN847354">
    <property type="protein sequence ID" value="KIW36532.1"/>
    <property type="molecule type" value="Genomic_DNA"/>
</dbReference>
<sequence>MTAPTKDPAWLWSVVNVFVTMLFLVAAWTSLALRHTRPKLFFLNASCQTVLAITLVIVIAERPPELVNINYIVARVALFSLSFLEAGEVYSLIESSTLLDLTVVRGVTLLSSIIAVSLFVSSLVLGQNTFTSSLLFTLTISLCCLYRIVWVGKLLRLTGHTNSPLSYNLGRSIVSIIINFAAFGLEQRFSQQETLWLTIQLLVNNTLLALRGIQQLYIDHVGNISSVRRSSSREQIVSKEHTGANSTATFATMNERTDDQDQAPAPSI</sequence>
<keyword evidence="2" id="KW-0812">Transmembrane</keyword>
<dbReference type="VEuPathDB" id="FungiDB:PV06_11852"/>
<name>A0A0D2BE87_9EURO</name>
<reference evidence="3 5" key="1">
    <citation type="submission" date="2015-01" db="EMBL/GenBank/DDBJ databases">
        <title>The Genome Sequence of Exophiala oligosperma CBS72588.</title>
        <authorList>
            <consortium name="The Broad Institute Genomics Platform"/>
            <person name="Cuomo C."/>
            <person name="de Hoog S."/>
            <person name="Gorbushina A."/>
            <person name="Stielow B."/>
            <person name="Teixiera M."/>
            <person name="Abouelleil A."/>
            <person name="Chapman S.B."/>
            <person name="Priest M."/>
            <person name="Young S.K."/>
            <person name="Wortman J."/>
            <person name="Nusbaum C."/>
            <person name="Birren B."/>
        </authorList>
    </citation>
    <scope>NUCLEOTIDE SEQUENCE [LARGE SCALE GENOMIC DNA]</scope>
    <source>
        <strain evidence="3 5">CBS 72588</strain>
    </source>
</reference>
<dbReference type="HOGENOM" id="CLU_1038407_0_0_1"/>
<keyword evidence="2" id="KW-0472">Membrane</keyword>
<dbReference type="EMBL" id="KN847411">
    <property type="protein sequence ID" value="KIW35817.1"/>
    <property type="molecule type" value="Genomic_DNA"/>
</dbReference>
<dbReference type="AlphaFoldDB" id="A0A0D2BE87"/>
<dbReference type="RefSeq" id="XP_016256033.1">
    <property type="nucleotide sequence ID" value="XM_016413597.1"/>
</dbReference>
<dbReference type="RefSeq" id="XP_016256748.1">
    <property type="nucleotide sequence ID" value="XM_016412884.1"/>
</dbReference>
<evidence type="ECO:0000313" key="4">
    <source>
        <dbReference type="EMBL" id="KIW36532.1"/>
    </source>
</evidence>
<organism evidence="3 5">
    <name type="scientific">Exophiala oligosperma</name>
    <dbReference type="NCBI Taxonomy" id="215243"/>
    <lineage>
        <taxon>Eukaryota</taxon>
        <taxon>Fungi</taxon>
        <taxon>Dikarya</taxon>
        <taxon>Ascomycota</taxon>
        <taxon>Pezizomycotina</taxon>
        <taxon>Eurotiomycetes</taxon>
        <taxon>Chaetothyriomycetidae</taxon>
        <taxon>Chaetothyriales</taxon>
        <taxon>Herpotrichiellaceae</taxon>
        <taxon>Exophiala</taxon>
    </lineage>
</organism>
<feature type="transmembrane region" description="Helical" evidence="2">
    <location>
        <begin position="72"/>
        <end position="91"/>
    </location>
</feature>
<keyword evidence="5" id="KW-1185">Reference proteome</keyword>
<dbReference type="GeneID" id="27363316"/>
<feature type="region of interest" description="Disordered" evidence="1">
    <location>
        <begin position="245"/>
        <end position="268"/>
    </location>
</feature>
<evidence type="ECO:0000313" key="5">
    <source>
        <dbReference type="Proteomes" id="UP000053342"/>
    </source>
</evidence>
<feature type="transmembrane region" description="Helical" evidence="2">
    <location>
        <begin position="40"/>
        <end position="60"/>
    </location>
</feature>